<sequence length="70" mass="7960">MIRIDAIWLATEPMDMRAGTDTALARVVAVFGAAKPHCVYLFANRRANRMKVLVHDGVGTRLIVRFQWFD</sequence>
<protein>
    <submittedName>
        <fullName evidence="1">Transposase</fullName>
    </submittedName>
</protein>
<proteinExistence type="predicted"/>
<dbReference type="PANTHER" id="PTHR36455:SF1">
    <property type="entry name" value="BLR8292 PROTEIN"/>
    <property type="match status" value="1"/>
</dbReference>
<dbReference type="InterPro" id="IPR008878">
    <property type="entry name" value="Transposase_IS66_Orf2"/>
</dbReference>
<evidence type="ECO:0000313" key="1">
    <source>
        <dbReference type="EMBL" id="KGE66864.1"/>
    </source>
</evidence>
<dbReference type="EMBL" id="ASGY01000118">
    <property type="protein sequence ID" value="KGE66864.1"/>
    <property type="molecule type" value="Genomic_DNA"/>
</dbReference>
<dbReference type="NCBIfam" id="NF033819">
    <property type="entry name" value="IS66_TnpB"/>
    <property type="match status" value="1"/>
</dbReference>
<gene>
    <name evidence="1" type="ORF">K814_0116435</name>
</gene>
<dbReference type="PANTHER" id="PTHR36455">
    <property type="match status" value="1"/>
</dbReference>
<name>A0A0A1Z0T5_PSEFL</name>
<accession>A0A0A1Z0T5</accession>
<dbReference type="AlphaFoldDB" id="A0A0A1Z0T5"/>
<dbReference type="RefSeq" id="WP_016978937.1">
    <property type="nucleotide sequence ID" value="NZ_ASGY01000118.1"/>
</dbReference>
<dbReference type="OrthoDB" id="4956084at2"/>
<organism evidence="1 2">
    <name type="scientific">Pseudomonas fluorescens LMG 5329</name>
    <dbReference type="NCBI Taxonomy" id="1324332"/>
    <lineage>
        <taxon>Bacteria</taxon>
        <taxon>Pseudomonadati</taxon>
        <taxon>Pseudomonadota</taxon>
        <taxon>Gammaproteobacteria</taxon>
        <taxon>Pseudomonadales</taxon>
        <taxon>Pseudomonadaceae</taxon>
        <taxon>Pseudomonas</taxon>
    </lineage>
</organism>
<reference evidence="1 2" key="1">
    <citation type="journal article" date="2013" name="Genome Announc.">
        <title>Draft Genome Sequence of Pseudomonas fluorescens LMG 5329, a White Line-Inducing Principle-Producing Bioindicator for the Mushroom Pathogen Pseudomonas tolaasii.</title>
        <authorList>
            <person name="Ghequire M.G."/>
            <person name="Rokni-Zadeh H."/>
            <person name="Zarrineh P."/>
            <person name="De Mot R."/>
        </authorList>
    </citation>
    <scope>NUCLEOTIDE SEQUENCE [LARGE SCALE GENOMIC DNA]</scope>
    <source>
        <strain evidence="1 2">LMG 5329</strain>
    </source>
</reference>
<evidence type="ECO:0000313" key="2">
    <source>
        <dbReference type="Proteomes" id="UP000030060"/>
    </source>
</evidence>
<comment type="caution">
    <text evidence="1">The sequence shown here is derived from an EMBL/GenBank/DDBJ whole genome shotgun (WGS) entry which is preliminary data.</text>
</comment>
<dbReference type="Proteomes" id="UP000030060">
    <property type="component" value="Unassembled WGS sequence"/>
</dbReference>
<dbReference type="Pfam" id="PF05717">
    <property type="entry name" value="TnpB_IS66"/>
    <property type="match status" value="1"/>
</dbReference>